<protein>
    <submittedName>
        <fullName evidence="2">Uncharacterized protein</fullName>
    </submittedName>
</protein>
<reference evidence="2 3" key="1">
    <citation type="submission" date="2019-01" db="EMBL/GenBank/DDBJ databases">
        <authorList>
            <person name="Sayadi A."/>
        </authorList>
    </citation>
    <scope>NUCLEOTIDE SEQUENCE [LARGE SCALE GENOMIC DNA]</scope>
</reference>
<organism evidence="2 3">
    <name type="scientific">Callosobruchus maculatus</name>
    <name type="common">Southern cowpea weevil</name>
    <name type="synonym">Pulse bruchid</name>
    <dbReference type="NCBI Taxonomy" id="64391"/>
    <lineage>
        <taxon>Eukaryota</taxon>
        <taxon>Metazoa</taxon>
        <taxon>Ecdysozoa</taxon>
        <taxon>Arthropoda</taxon>
        <taxon>Hexapoda</taxon>
        <taxon>Insecta</taxon>
        <taxon>Pterygota</taxon>
        <taxon>Neoptera</taxon>
        <taxon>Endopterygota</taxon>
        <taxon>Coleoptera</taxon>
        <taxon>Polyphaga</taxon>
        <taxon>Cucujiformia</taxon>
        <taxon>Chrysomeloidea</taxon>
        <taxon>Chrysomelidae</taxon>
        <taxon>Bruchinae</taxon>
        <taxon>Bruchini</taxon>
        <taxon>Callosobruchus</taxon>
    </lineage>
</organism>
<feature type="region of interest" description="Disordered" evidence="1">
    <location>
        <begin position="1"/>
        <end position="21"/>
    </location>
</feature>
<accession>A0A653CM22</accession>
<dbReference type="OrthoDB" id="293868at2759"/>
<name>A0A653CM22_CALMS</name>
<keyword evidence="3" id="KW-1185">Reference proteome</keyword>
<gene>
    <name evidence="2" type="ORF">CALMAC_LOCUS10159</name>
</gene>
<evidence type="ECO:0000256" key="1">
    <source>
        <dbReference type="SAM" id="MobiDB-lite"/>
    </source>
</evidence>
<sequence length="45" mass="5377">MRQKKQTSLEHPCERKEKRSKFKFTSSSLMLLEHSQDNRGYAVVH</sequence>
<evidence type="ECO:0000313" key="2">
    <source>
        <dbReference type="EMBL" id="VEN48851.1"/>
    </source>
</evidence>
<feature type="compositionally biased region" description="Basic and acidic residues" evidence="1">
    <location>
        <begin position="7"/>
        <end position="17"/>
    </location>
</feature>
<proteinExistence type="predicted"/>
<dbReference type="EMBL" id="CAACVG010008184">
    <property type="protein sequence ID" value="VEN48851.1"/>
    <property type="molecule type" value="Genomic_DNA"/>
</dbReference>
<dbReference type="AlphaFoldDB" id="A0A653CM22"/>
<evidence type="ECO:0000313" key="3">
    <source>
        <dbReference type="Proteomes" id="UP000410492"/>
    </source>
</evidence>
<dbReference type="Proteomes" id="UP000410492">
    <property type="component" value="Unassembled WGS sequence"/>
</dbReference>